<proteinExistence type="predicted"/>
<dbReference type="SUPFAM" id="SSF56672">
    <property type="entry name" value="DNA/RNA polymerases"/>
    <property type="match status" value="1"/>
</dbReference>
<dbReference type="PANTHER" id="PTHR33064:SF37">
    <property type="entry name" value="RIBONUCLEASE H"/>
    <property type="match status" value="1"/>
</dbReference>
<protein>
    <submittedName>
        <fullName evidence="11">Reverse transcriptase</fullName>
    </submittedName>
</protein>
<evidence type="ECO:0000256" key="9">
    <source>
        <dbReference type="SAM" id="MobiDB-lite"/>
    </source>
</evidence>
<dbReference type="GO" id="GO:0006508">
    <property type="term" value="P:proteolysis"/>
    <property type="evidence" value="ECO:0007669"/>
    <property type="project" value="UniProtKB-KW"/>
</dbReference>
<dbReference type="OrthoDB" id="3271192at2759"/>
<dbReference type="GO" id="GO:0003964">
    <property type="term" value="F:RNA-directed DNA polymerase activity"/>
    <property type="evidence" value="ECO:0007669"/>
    <property type="project" value="UniProtKB-KW"/>
</dbReference>
<keyword evidence="7" id="KW-0378">Hydrolase</keyword>
<evidence type="ECO:0000313" key="12">
    <source>
        <dbReference type="Proteomes" id="UP000198211"/>
    </source>
</evidence>
<sequence length="366" mass="40912">MPLINDLLGGLDKPLWYCSLGMASGFWVVSMTPRARLVSALITPFGLFEWTGMPFGLKRASPIYQRIVDNALYGHMRIKPDQNRSSPVEVFEEGEPEPEPKPSVLGKRSYVDDILVTGDSWDSMCNRVDKPLRSTVAKSYRGRRKVAYLGHKVSSAGLEAKPKELDAIANLPFPTKLKAMQSFLGSLNYYSRFIEDFAVYVASYFHEIAKTDTEETQTEDGQLTGGECDGWARTNNAFTILKAKIIATPVLNPLTPYEHEGVYHPVTFTSRTLKANELNYGVVDKEVLALLRIRLLLLVTRSIKVLSRFSTLAWLLKSNGFDGRLGRWTALLSGWTLEVTKCVKREDEILGTIAASITPRVDVDKA</sequence>
<dbReference type="GO" id="GO:0004190">
    <property type="term" value="F:aspartic-type endopeptidase activity"/>
    <property type="evidence" value="ECO:0007669"/>
    <property type="project" value="UniProtKB-KW"/>
</dbReference>
<dbReference type="EMBL" id="NBNE01001838">
    <property type="protein sequence ID" value="OWZ12467.1"/>
    <property type="molecule type" value="Genomic_DNA"/>
</dbReference>
<evidence type="ECO:0000259" key="10">
    <source>
        <dbReference type="Pfam" id="PF17917"/>
    </source>
</evidence>
<dbReference type="GO" id="GO:0004519">
    <property type="term" value="F:endonuclease activity"/>
    <property type="evidence" value="ECO:0007669"/>
    <property type="project" value="UniProtKB-KW"/>
</dbReference>
<evidence type="ECO:0000256" key="5">
    <source>
        <dbReference type="ARBA" id="ARBA00022750"/>
    </source>
</evidence>
<dbReference type="Proteomes" id="UP000198211">
    <property type="component" value="Unassembled WGS sequence"/>
</dbReference>
<evidence type="ECO:0000313" key="11">
    <source>
        <dbReference type="EMBL" id="OWZ12467.1"/>
    </source>
</evidence>
<dbReference type="PANTHER" id="PTHR33064">
    <property type="entry name" value="POL PROTEIN"/>
    <property type="match status" value="1"/>
</dbReference>
<dbReference type="STRING" id="4795.A0A225W616"/>
<evidence type="ECO:0000256" key="2">
    <source>
        <dbReference type="ARBA" id="ARBA00022679"/>
    </source>
</evidence>
<reference evidence="12" key="1">
    <citation type="submission" date="2017-03" db="EMBL/GenBank/DDBJ databases">
        <title>Phytopthora megakarya and P. palmivora, two closely related causual agents of cacao black pod achieved similar genome size and gene model numbers by different mechanisms.</title>
        <authorList>
            <person name="Ali S."/>
            <person name="Shao J."/>
            <person name="Larry D.J."/>
            <person name="Kronmiller B."/>
            <person name="Shen D."/>
            <person name="Strem M.D."/>
            <person name="Melnick R.L."/>
            <person name="Guiltinan M.J."/>
            <person name="Tyler B.M."/>
            <person name="Meinhardt L.W."/>
            <person name="Bailey B.A."/>
        </authorList>
    </citation>
    <scope>NUCLEOTIDE SEQUENCE [LARGE SCALE GENOMIC DNA]</scope>
    <source>
        <strain evidence="12">zdho120</strain>
    </source>
</reference>
<evidence type="ECO:0000256" key="7">
    <source>
        <dbReference type="ARBA" id="ARBA00022801"/>
    </source>
</evidence>
<dbReference type="Pfam" id="PF17917">
    <property type="entry name" value="RT_RNaseH"/>
    <property type="match status" value="1"/>
</dbReference>
<feature type="region of interest" description="Disordered" evidence="9">
    <location>
        <begin position="80"/>
        <end position="103"/>
    </location>
</feature>
<evidence type="ECO:0000256" key="3">
    <source>
        <dbReference type="ARBA" id="ARBA00022695"/>
    </source>
</evidence>
<keyword evidence="2" id="KW-0808">Transferase</keyword>
<comment type="caution">
    <text evidence="11">The sequence shown here is derived from an EMBL/GenBank/DDBJ whole genome shotgun (WGS) entry which is preliminary data.</text>
</comment>
<evidence type="ECO:0000256" key="8">
    <source>
        <dbReference type="ARBA" id="ARBA00022918"/>
    </source>
</evidence>
<dbReference type="Gene3D" id="3.10.10.10">
    <property type="entry name" value="HIV Type 1 Reverse Transcriptase, subunit A, domain 1"/>
    <property type="match status" value="1"/>
</dbReference>
<keyword evidence="8 11" id="KW-0695">RNA-directed DNA polymerase</keyword>
<dbReference type="InterPro" id="IPR051320">
    <property type="entry name" value="Viral_Replic_Matur_Polypro"/>
</dbReference>
<keyword evidence="4" id="KW-0540">Nuclease</keyword>
<keyword evidence="6" id="KW-0255">Endonuclease</keyword>
<organism evidence="11 12">
    <name type="scientific">Phytophthora megakarya</name>
    <dbReference type="NCBI Taxonomy" id="4795"/>
    <lineage>
        <taxon>Eukaryota</taxon>
        <taxon>Sar</taxon>
        <taxon>Stramenopiles</taxon>
        <taxon>Oomycota</taxon>
        <taxon>Peronosporomycetes</taxon>
        <taxon>Peronosporales</taxon>
        <taxon>Peronosporaceae</taxon>
        <taxon>Phytophthora</taxon>
    </lineage>
</organism>
<keyword evidence="5" id="KW-0064">Aspartyl protease</keyword>
<keyword evidence="12" id="KW-1185">Reference proteome</keyword>
<evidence type="ECO:0000256" key="4">
    <source>
        <dbReference type="ARBA" id="ARBA00022722"/>
    </source>
</evidence>
<dbReference type="InterPro" id="IPR043128">
    <property type="entry name" value="Rev_trsase/Diguanyl_cyclase"/>
</dbReference>
<dbReference type="AlphaFoldDB" id="A0A225W616"/>
<dbReference type="InterPro" id="IPR041373">
    <property type="entry name" value="RT_RNaseH"/>
</dbReference>
<gene>
    <name evidence="11" type="ORF">PHMEG_00014368</name>
</gene>
<evidence type="ECO:0000256" key="1">
    <source>
        <dbReference type="ARBA" id="ARBA00022670"/>
    </source>
</evidence>
<keyword evidence="1" id="KW-0645">Protease</keyword>
<keyword evidence="3" id="KW-0548">Nucleotidyltransferase</keyword>
<accession>A0A225W616</accession>
<evidence type="ECO:0000256" key="6">
    <source>
        <dbReference type="ARBA" id="ARBA00022759"/>
    </source>
</evidence>
<feature type="domain" description="Reverse transcriptase RNase H-like" evidence="10">
    <location>
        <begin position="258"/>
        <end position="333"/>
    </location>
</feature>
<dbReference type="InterPro" id="IPR043502">
    <property type="entry name" value="DNA/RNA_pol_sf"/>
</dbReference>
<dbReference type="Gene3D" id="3.30.70.270">
    <property type="match status" value="2"/>
</dbReference>
<name>A0A225W616_9STRA</name>